<dbReference type="Proteomes" id="UP000308768">
    <property type="component" value="Unassembled WGS sequence"/>
</dbReference>
<reference evidence="2 3" key="1">
    <citation type="submission" date="2017-03" db="EMBL/GenBank/DDBJ databases">
        <title>Genomes of endolithic fungi from Antarctica.</title>
        <authorList>
            <person name="Coleine C."/>
            <person name="Masonjones S."/>
            <person name="Stajich J.E."/>
        </authorList>
    </citation>
    <scope>NUCLEOTIDE SEQUENCE [LARGE SCALE GENOMIC DNA]</scope>
    <source>
        <strain evidence="2 3">CCFEE 5187</strain>
    </source>
</reference>
<feature type="region of interest" description="Disordered" evidence="1">
    <location>
        <begin position="202"/>
        <end position="286"/>
    </location>
</feature>
<evidence type="ECO:0000256" key="1">
    <source>
        <dbReference type="SAM" id="MobiDB-lite"/>
    </source>
</evidence>
<sequence length="713" mass="79776">MANNFRTPRAPRAPGGGPPGSENSHHNRSRSEVERVIDYMNTGKTLPYSGTVKDHEKRMRERLQRAPPMELPNLVGQSLAPASCDPFYQTPAQHGGIITTNISTYPPPNLLDPPPHLQLRTPASPSAAIGCHLSNTHIPSHTRQDFNERRLSSQSHPASMTRSPSYSARVPHTEPAYYSRRNLEYQPPYHIRYVSMSPTPSDKIQLLQNKSPSHSPENSKIQSSFEDGRSSNTKPPSNPSHKSEARSSSQRGLFNSSTDRQSLQGSRHTKSSTADHSGPAHMPEIDGKSTAINMAYKLGVVTTETETLKSQMEIMAQDRDRLRGDCEALGLRMNSNEAVLLSMQAQIAQMTRKIDALTLRSGNASQSLAVVPWHIGDRVRYPPDTFATPATPSHHGPIQSRYYETPSRGEKGDERDTLALTPWQPAPKFVSAKSTGYLTQPEMMVRLSLPVNITNLFSNIEKWVRRWCVVAMSTTVKTPVVQAFLDACSNLTTRRIAEELLGDPELRLLLIAAIVNRRVCGEVLNSQTLRQFRSASTNEFCALVNRAYHLQHSRNDTEAILERHSITKQISHVVFAMQKEPGFTEWCNMGVDALTGEVINILRPLIDPYTVEQAQRAMQGLFQDAYKIAIRMRTEFCDWDLIFVGNGERYDSESTCYRNSDLMGQTGEVTSARYNVKLSISPTVIRKDFSTGALKIETIYKAEVLLALKRRKD</sequence>
<gene>
    <name evidence="2" type="ORF">B0A49_10370</name>
</gene>
<keyword evidence="3" id="KW-1185">Reference proteome</keyword>
<organism evidence="2 3">
    <name type="scientific">Cryomyces minteri</name>
    <dbReference type="NCBI Taxonomy" id="331657"/>
    <lineage>
        <taxon>Eukaryota</taxon>
        <taxon>Fungi</taxon>
        <taxon>Dikarya</taxon>
        <taxon>Ascomycota</taxon>
        <taxon>Pezizomycotina</taxon>
        <taxon>Dothideomycetes</taxon>
        <taxon>Dothideomycetes incertae sedis</taxon>
        <taxon>Cryomyces</taxon>
    </lineage>
</organism>
<accession>A0A4U0WSH6</accession>
<feature type="region of interest" description="Disordered" evidence="1">
    <location>
        <begin position="132"/>
        <end position="171"/>
    </location>
</feature>
<feature type="compositionally biased region" description="Polar residues" evidence="1">
    <location>
        <begin position="152"/>
        <end position="166"/>
    </location>
</feature>
<dbReference type="AlphaFoldDB" id="A0A4U0WSH6"/>
<comment type="caution">
    <text evidence="2">The sequence shown here is derived from an EMBL/GenBank/DDBJ whole genome shotgun (WGS) entry which is preliminary data.</text>
</comment>
<name>A0A4U0WSH6_9PEZI</name>
<feature type="compositionally biased region" description="Basic and acidic residues" evidence="1">
    <location>
        <begin position="23"/>
        <end position="32"/>
    </location>
</feature>
<feature type="compositionally biased region" description="Polar residues" evidence="1">
    <location>
        <begin position="202"/>
        <end position="235"/>
    </location>
</feature>
<dbReference type="STRING" id="331657.A0A4U0WSH6"/>
<evidence type="ECO:0000313" key="2">
    <source>
        <dbReference type="EMBL" id="TKA66462.1"/>
    </source>
</evidence>
<dbReference type="OrthoDB" id="3969314at2759"/>
<feature type="compositionally biased region" description="Polar residues" evidence="1">
    <location>
        <begin position="246"/>
        <end position="275"/>
    </location>
</feature>
<dbReference type="EMBL" id="NAJN01001017">
    <property type="protein sequence ID" value="TKA66462.1"/>
    <property type="molecule type" value="Genomic_DNA"/>
</dbReference>
<protein>
    <submittedName>
        <fullName evidence="2">Uncharacterized protein</fullName>
    </submittedName>
</protein>
<feature type="region of interest" description="Disordered" evidence="1">
    <location>
        <begin position="1"/>
        <end position="32"/>
    </location>
</feature>
<evidence type="ECO:0000313" key="3">
    <source>
        <dbReference type="Proteomes" id="UP000308768"/>
    </source>
</evidence>
<proteinExistence type="predicted"/>
<feature type="region of interest" description="Disordered" evidence="1">
    <location>
        <begin position="386"/>
        <end position="414"/>
    </location>
</feature>
<feature type="compositionally biased region" description="Basic and acidic residues" evidence="1">
    <location>
        <begin position="142"/>
        <end position="151"/>
    </location>
</feature>